<evidence type="ECO:0000313" key="2">
    <source>
        <dbReference type="Proteomes" id="UP001152561"/>
    </source>
</evidence>
<protein>
    <recommendedName>
        <fullName evidence="3">F-box associated domain-containing protein</fullName>
    </recommendedName>
</protein>
<evidence type="ECO:0000313" key="1">
    <source>
        <dbReference type="EMBL" id="KAJ8552839.1"/>
    </source>
</evidence>
<name>A0A9Q1M935_9SOLA</name>
<dbReference type="Proteomes" id="UP001152561">
    <property type="component" value="Unassembled WGS sequence"/>
</dbReference>
<gene>
    <name evidence="1" type="ORF">K7X08_020232</name>
</gene>
<proteinExistence type="predicted"/>
<keyword evidence="2" id="KW-1185">Reference proteome</keyword>
<comment type="caution">
    <text evidence="1">The sequence shown here is derived from an EMBL/GenBank/DDBJ whole genome shotgun (WGS) entry which is preliminary data.</text>
</comment>
<dbReference type="EMBL" id="JAJAGQ010000009">
    <property type="protein sequence ID" value="KAJ8552839.1"/>
    <property type="molecule type" value="Genomic_DNA"/>
</dbReference>
<dbReference type="OrthoDB" id="1291746at2759"/>
<organism evidence="1 2">
    <name type="scientific">Anisodus acutangulus</name>
    <dbReference type="NCBI Taxonomy" id="402998"/>
    <lineage>
        <taxon>Eukaryota</taxon>
        <taxon>Viridiplantae</taxon>
        <taxon>Streptophyta</taxon>
        <taxon>Embryophyta</taxon>
        <taxon>Tracheophyta</taxon>
        <taxon>Spermatophyta</taxon>
        <taxon>Magnoliopsida</taxon>
        <taxon>eudicotyledons</taxon>
        <taxon>Gunneridae</taxon>
        <taxon>Pentapetalae</taxon>
        <taxon>asterids</taxon>
        <taxon>lamiids</taxon>
        <taxon>Solanales</taxon>
        <taxon>Solanaceae</taxon>
        <taxon>Solanoideae</taxon>
        <taxon>Hyoscyameae</taxon>
        <taxon>Anisodus</taxon>
    </lineage>
</organism>
<evidence type="ECO:0008006" key="3">
    <source>
        <dbReference type="Google" id="ProtNLM"/>
    </source>
</evidence>
<dbReference type="AlphaFoldDB" id="A0A9Q1M935"/>
<sequence length="162" mass="18658">MDKEEISTMPHPGSICSSWITHETMSLLVKDESLCLCQLFIFEDAMDIWILEDYETWVWTKRCKVNLVFNNEVICRSMPFGNLSYWQVVFMSWQIQPLHFQDGELPKYKAFQNSSPYSPISTTTAPLGFQIDKPHSTSRALCKGHGTSMLHLDYTTFVSTSS</sequence>
<accession>A0A9Q1M935</accession>
<reference evidence="2" key="1">
    <citation type="journal article" date="2023" name="Proc. Natl. Acad. Sci. U.S.A.">
        <title>Genomic and structural basis for evolution of tropane alkaloid biosynthesis.</title>
        <authorList>
            <person name="Wanga Y.-J."/>
            <person name="Taina T."/>
            <person name="Yua J.-Y."/>
            <person name="Lia J."/>
            <person name="Xua B."/>
            <person name="Chenc J."/>
            <person name="D'Auriad J.C."/>
            <person name="Huanga J.-P."/>
            <person name="Huanga S.-X."/>
        </authorList>
    </citation>
    <scope>NUCLEOTIDE SEQUENCE [LARGE SCALE GENOMIC DNA]</scope>
    <source>
        <strain evidence="2">cv. KIB-2019</strain>
    </source>
</reference>